<keyword evidence="7" id="KW-0573">Peptidoglycan synthesis</keyword>
<dbReference type="InterPro" id="IPR005311">
    <property type="entry name" value="PBP_dimer"/>
</dbReference>
<dbReference type="GO" id="GO:0071555">
    <property type="term" value="P:cell wall organization"/>
    <property type="evidence" value="ECO:0007669"/>
    <property type="project" value="UniProtKB-KW"/>
</dbReference>
<evidence type="ECO:0000256" key="11">
    <source>
        <dbReference type="SAM" id="Phobius"/>
    </source>
</evidence>
<dbReference type="InterPro" id="IPR001460">
    <property type="entry name" value="PCN-bd_Tpept"/>
</dbReference>
<dbReference type="Proteomes" id="UP000481852">
    <property type="component" value="Unassembled WGS sequence"/>
</dbReference>
<feature type="domain" description="Penicillin-binding protein dimerisation" evidence="13">
    <location>
        <begin position="66"/>
        <end position="337"/>
    </location>
</feature>
<accession>A0A6L5X708</accession>
<evidence type="ECO:0000256" key="2">
    <source>
        <dbReference type="ARBA" id="ARBA00004236"/>
    </source>
</evidence>
<dbReference type="AlphaFoldDB" id="A0A6L5X708"/>
<keyword evidence="8 11" id="KW-1133">Transmembrane helix</keyword>
<evidence type="ECO:0000256" key="9">
    <source>
        <dbReference type="ARBA" id="ARBA00023136"/>
    </source>
</evidence>
<keyword evidence="5 11" id="KW-0812">Transmembrane</keyword>
<dbReference type="EMBL" id="VULZ01000006">
    <property type="protein sequence ID" value="MSS14776.1"/>
    <property type="molecule type" value="Genomic_DNA"/>
</dbReference>
<dbReference type="PANTHER" id="PTHR30627:SF2">
    <property type="entry name" value="PEPTIDOGLYCAN D,D-TRANSPEPTIDASE MRDA"/>
    <property type="match status" value="1"/>
</dbReference>
<dbReference type="InterPro" id="IPR036138">
    <property type="entry name" value="PBP_dimer_sf"/>
</dbReference>
<dbReference type="PANTHER" id="PTHR30627">
    <property type="entry name" value="PEPTIDOGLYCAN D,D-TRANSPEPTIDASE"/>
    <property type="match status" value="1"/>
</dbReference>
<name>A0A6L5X708_9FIRM</name>
<dbReference type="GO" id="GO:0009252">
    <property type="term" value="P:peptidoglycan biosynthetic process"/>
    <property type="evidence" value="ECO:0007669"/>
    <property type="project" value="UniProtKB-KW"/>
</dbReference>
<dbReference type="InterPro" id="IPR050515">
    <property type="entry name" value="Beta-lactam/transpept"/>
</dbReference>
<dbReference type="Pfam" id="PF00905">
    <property type="entry name" value="Transpeptidase"/>
    <property type="match status" value="1"/>
</dbReference>
<keyword evidence="4" id="KW-1003">Cell membrane</keyword>
<evidence type="ECO:0000256" key="10">
    <source>
        <dbReference type="ARBA" id="ARBA00023316"/>
    </source>
</evidence>
<dbReference type="GO" id="GO:0071972">
    <property type="term" value="F:peptidoglycan L,D-transpeptidase activity"/>
    <property type="evidence" value="ECO:0007669"/>
    <property type="project" value="TreeGrafter"/>
</dbReference>
<sequence>MKDREKEKKSRKRISSIGLKPRVAIIVVLSLVMTAVMIIRLFTLQIINGENYDENHTMQILRTKTLKPTRGEIYDVNGKLLAYNQLVYDVTMEDSGSYGSSRDHNLALNGILYNAIKVIESHGDSVSDDFQISLDADGQYVYNVKGFNLSRFKADLFGYKTIDELSPKQTDMSAADMIALLCSDKYFGIGTESVRKADREKWNLPESYTPEEVLKLCHFRSLLQQNSYQRYNAITIASDVSSETVSQLLENTGELKGIQVTEDYKRVYNDAVYFAPIIGYTGKVSEDELKDLQQKDSSYDSTDVVGKVGLEKEMETSLQGKKGSETIYVDNLGRTLSVDSIRQPQAGDSIYLSIDADLQKVCYQILEEYIAGIVWANIVDTESINTEYITSADQVRIPVYDVYYSLFENNVLSVSHLSNADASDNEKEVYLQFQKKAASIFKDLKSQLTSDTPTIYNDLSDEMKVYQSYIVDTMLPNAGILNTEAVDKTDQTYKAWKAGTISLKDYLSYAISKDWINIDGIVQQTSYMDSNEVYSSLADYIAADLLKDTDFCKHVFRYMLMEGSLSGSQMCLLLFDQGVLKMNEQDYNNLSDGSLSAYDFIRDKIYNLEITPAQLALAPCSGAIVVTDPSNGAVRACVTYPGYDSNRLVNEMDSDYYNKLATDLSSPFYSRATQELLAPGSTFKLVTATAALSEGVLSLGETIYCSGIFEQTDKPIKCWIYNEGGIHGTEDLVAGIKNSCNFFFNTLGYRLGSEGGTYNDDDGVKKLQQYASLYGLDSKSGIEVPETSPHLLTYDAVRGAMGQSDNAYTVSELARYVTTIANSGSCYDLSLISKTTDSNGNTVTEHEPKLHSQVSMPQEDWNAIHEGMKQVVQNSSAFTGYSGVSVSGKTGTAQEVVTKPNHALFVGYAPSDKPTMALAVRVANGYSSANTAAIAKDVVNYYFNQKDLSELTPGHAIQVQSGNTRND</sequence>
<proteinExistence type="inferred from homology"/>
<evidence type="ECO:0000259" key="12">
    <source>
        <dbReference type="Pfam" id="PF00905"/>
    </source>
</evidence>
<comment type="caution">
    <text evidence="14">The sequence shown here is derived from an EMBL/GenBank/DDBJ whole genome shotgun (WGS) entry which is preliminary data.</text>
</comment>
<evidence type="ECO:0000256" key="7">
    <source>
        <dbReference type="ARBA" id="ARBA00022984"/>
    </source>
</evidence>
<protein>
    <submittedName>
        <fullName evidence="14">Peptidase</fullName>
    </submittedName>
</protein>
<evidence type="ECO:0000256" key="3">
    <source>
        <dbReference type="ARBA" id="ARBA00007171"/>
    </source>
</evidence>
<dbReference type="GO" id="GO:0005886">
    <property type="term" value="C:plasma membrane"/>
    <property type="evidence" value="ECO:0007669"/>
    <property type="project" value="UniProtKB-SubCell"/>
</dbReference>
<organism evidence="14 15">
    <name type="scientific">Porcincola intestinalis</name>
    <dbReference type="NCBI Taxonomy" id="2606632"/>
    <lineage>
        <taxon>Bacteria</taxon>
        <taxon>Bacillati</taxon>
        <taxon>Bacillota</taxon>
        <taxon>Clostridia</taxon>
        <taxon>Lachnospirales</taxon>
        <taxon>Lachnospiraceae</taxon>
        <taxon>Porcincola</taxon>
    </lineage>
</organism>
<keyword evidence="10" id="KW-0961">Cell wall biogenesis/degradation</keyword>
<evidence type="ECO:0000313" key="14">
    <source>
        <dbReference type="EMBL" id="MSS14776.1"/>
    </source>
</evidence>
<keyword evidence="9 11" id="KW-0472">Membrane</keyword>
<dbReference type="GO" id="GO:0008658">
    <property type="term" value="F:penicillin binding"/>
    <property type="evidence" value="ECO:0007669"/>
    <property type="project" value="InterPro"/>
</dbReference>
<evidence type="ECO:0000313" key="15">
    <source>
        <dbReference type="Proteomes" id="UP000481852"/>
    </source>
</evidence>
<comment type="similarity">
    <text evidence="3">Belongs to the transpeptidase family.</text>
</comment>
<dbReference type="GO" id="GO:0008360">
    <property type="term" value="P:regulation of cell shape"/>
    <property type="evidence" value="ECO:0007669"/>
    <property type="project" value="UniProtKB-KW"/>
</dbReference>
<gene>
    <name evidence="14" type="ORF">FYJ35_06920</name>
</gene>
<keyword evidence="15" id="KW-1185">Reference proteome</keyword>
<evidence type="ECO:0000256" key="4">
    <source>
        <dbReference type="ARBA" id="ARBA00022475"/>
    </source>
</evidence>
<evidence type="ECO:0000256" key="1">
    <source>
        <dbReference type="ARBA" id="ARBA00004167"/>
    </source>
</evidence>
<dbReference type="Gene3D" id="3.40.710.10">
    <property type="entry name" value="DD-peptidase/beta-lactamase superfamily"/>
    <property type="match status" value="1"/>
</dbReference>
<dbReference type="InterPro" id="IPR012338">
    <property type="entry name" value="Beta-lactam/transpept-like"/>
</dbReference>
<dbReference type="SUPFAM" id="SSF56601">
    <property type="entry name" value="beta-lactamase/transpeptidase-like"/>
    <property type="match status" value="1"/>
</dbReference>
<evidence type="ECO:0000256" key="8">
    <source>
        <dbReference type="ARBA" id="ARBA00022989"/>
    </source>
</evidence>
<reference evidence="14 15" key="1">
    <citation type="submission" date="2019-08" db="EMBL/GenBank/DDBJ databases">
        <title>In-depth cultivation of the pig gut microbiome towards novel bacterial diversity and tailored functional studies.</title>
        <authorList>
            <person name="Wylensek D."/>
            <person name="Hitch T.C.A."/>
            <person name="Clavel T."/>
        </authorList>
    </citation>
    <scope>NUCLEOTIDE SEQUENCE [LARGE SCALE GENOMIC DNA]</scope>
    <source>
        <strain evidence="14 15">Oil+RF-744-WCA-WT-11</strain>
    </source>
</reference>
<dbReference type="Gene3D" id="3.90.1310.10">
    <property type="entry name" value="Penicillin-binding protein 2a (Domain 2)"/>
    <property type="match status" value="1"/>
</dbReference>
<evidence type="ECO:0000256" key="6">
    <source>
        <dbReference type="ARBA" id="ARBA00022960"/>
    </source>
</evidence>
<dbReference type="RefSeq" id="WP_154524965.1">
    <property type="nucleotide sequence ID" value="NZ_VULZ01000006.1"/>
</dbReference>
<feature type="domain" description="Penicillin-binding protein transpeptidase" evidence="12">
    <location>
        <begin position="622"/>
        <end position="939"/>
    </location>
</feature>
<feature type="transmembrane region" description="Helical" evidence="11">
    <location>
        <begin position="21"/>
        <end position="42"/>
    </location>
</feature>
<dbReference type="Pfam" id="PF03717">
    <property type="entry name" value="PBP_dimer"/>
    <property type="match status" value="1"/>
</dbReference>
<comment type="subcellular location">
    <subcellularLocation>
        <location evidence="2">Cell membrane</location>
    </subcellularLocation>
    <subcellularLocation>
        <location evidence="1">Membrane</location>
        <topology evidence="1">Single-pass membrane protein</topology>
    </subcellularLocation>
</comment>
<evidence type="ECO:0000259" key="13">
    <source>
        <dbReference type="Pfam" id="PF03717"/>
    </source>
</evidence>
<dbReference type="SUPFAM" id="SSF56519">
    <property type="entry name" value="Penicillin binding protein dimerisation domain"/>
    <property type="match status" value="1"/>
</dbReference>
<evidence type="ECO:0000256" key="5">
    <source>
        <dbReference type="ARBA" id="ARBA00022692"/>
    </source>
</evidence>
<keyword evidence="6" id="KW-0133">Cell shape</keyword>